<gene>
    <name evidence="5" type="ORF">PDIGIT_LOCUS13941</name>
</gene>
<evidence type="ECO:0000256" key="2">
    <source>
        <dbReference type="ARBA" id="ARBA00023043"/>
    </source>
</evidence>
<feature type="repeat" description="ANK" evidence="3">
    <location>
        <begin position="1055"/>
        <end position="1087"/>
    </location>
</feature>
<dbReference type="PANTHER" id="PTHR24198">
    <property type="entry name" value="ANKYRIN REPEAT AND PROTEIN KINASE DOMAIN-CONTAINING PROTEIN"/>
    <property type="match status" value="1"/>
</dbReference>
<name>A0A9W4UR24_9PLEO</name>
<dbReference type="PROSITE" id="PS50297">
    <property type="entry name" value="ANK_REP_REGION"/>
    <property type="match status" value="3"/>
</dbReference>
<dbReference type="AlphaFoldDB" id="A0A9W4UR24"/>
<reference evidence="5" key="1">
    <citation type="submission" date="2023-01" db="EMBL/GenBank/DDBJ databases">
        <authorList>
            <person name="Van Ghelder C."/>
            <person name="Rancurel C."/>
        </authorList>
    </citation>
    <scope>NUCLEOTIDE SEQUENCE</scope>
    <source>
        <strain evidence="5">CNCM I-4278</strain>
    </source>
</reference>
<keyword evidence="6" id="KW-1185">Reference proteome</keyword>
<dbReference type="InterPro" id="IPR025676">
    <property type="entry name" value="Clr5_dom"/>
</dbReference>
<dbReference type="Pfam" id="PF14420">
    <property type="entry name" value="Clr5"/>
    <property type="match status" value="1"/>
</dbReference>
<evidence type="ECO:0000259" key="4">
    <source>
        <dbReference type="Pfam" id="PF14420"/>
    </source>
</evidence>
<accession>A0A9W4UR24</accession>
<keyword evidence="2 3" id="KW-0040">ANK repeat</keyword>
<dbReference type="EMBL" id="CAOQHR010000011">
    <property type="protein sequence ID" value="CAI6340756.1"/>
    <property type="molecule type" value="Genomic_DNA"/>
</dbReference>
<dbReference type="Gene3D" id="1.25.40.20">
    <property type="entry name" value="Ankyrin repeat-containing domain"/>
    <property type="match status" value="4"/>
</dbReference>
<evidence type="ECO:0000313" key="5">
    <source>
        <dbReference type="EMBL" id="CAI6340756.1"/>
    </source>
</evidence>
<protein>
    <recommendedName>
        <fullName evidence="4">Clr5 domain-containing protein</fullName>
    </recommendedName>
</protein>
<proteinExistence type="predicted"/>
<evidence type="ECO:0000313" key="6">
    <source>
        <dbReference type="Proteomes" id="UP001152607"/>
    </source>
</evidence>
<organism evidence="5 6">
    <name type="scientific">Periconia digitata</name>
    <dbReference type="NCBI Taxonomy" id="1303443"/>
    <lineage>
        <taxon>Eukaryota</taxon>
        <taxon>Fungi</taxon>
        <taxon>Dikarya</taxon>
        <taxon>Ascomycota</taxon>
        <taxon>Pezizomycotina</taxon>
        <taxon>Dothideomycetes</taxon>
        <taxon>Pleosporomycetidae</taxon>
        <taxon>Pleosporales</taxon>
        <taxon>Massarineae</taxon>
        <taxon>Periconiaceae</taxon>
        <taxon>Periconia</taxon>
    </lineage>
</organism>
<dbReference type="InterPro" id="IPR036770">
    <property type="entry name" value="Ankyrin_rpt-contain_sf"/>
</dbReference>
<dbReference type="OrthoDB" id="539213at2759"/>
<feature type="repeat" description="ANK" evidence="3">
    <location>
        <begin position="794"/>
        <end position="826"/>
    </location>
</feature>
<comment type="caution">
    <text evidence="5">The sequence shown here is derived from an EMBL/GenBank/DDBJ whole genome shotgun (WGS) entry which is preliminary data.</text>
</comment>
<dbReference type="InterPro" id="IPR002110">
    <property type="entry name" value="Ankyrin_rpt"/>
</dbReference>
<dbReference type="SMART" id="SM00248">
    <property type="entry name" value="ANK"/>
    <property type="match status" value="9"/>
</dbReference>
<sequence>MPKRSADDAGLDGLWDLHMDEIVSLYRKASIEEVMKLMEERHAFRKKKHEYAAHLREWGVTKNVRKHEWDYIIPRYNERMKENKNTVVRVHGVEISQKRIKKEEKRSQRQLTTFERLRMQREGVPRAKTPPGVVVRSPTPTSPQIYVRSSPLSNTAPSFSLGSFPTFDFELRDTIKLPWLSLIKSPTFLTSIEKKSYQSLTGSEDLGRLVFRPLGFWDPVQSSYCSRQVFQPYASNTPFLPTSLHNPTTNPHPTNSNAVSTEFSYFDILKTVFGVISNNQHKEPMVWDLVELAIKQKQVFTILASFLRLQQPSTIAFAEKLLPPAIDCGSIPLVSLILSSGVDASARFLHPGTYYYTTALQFAIKAGHEEIFELLYAKIGRQRCTKCPCENDSCDCKDCMSHIHYAIEGMWGSVTVLNTVIRLYKADNIFNRNSILYSLRVAVAREELDRVHCLFDAFPETLQYARENPLFLLEAAAYYVQDCFMFDNLTEMGLQLHGGFGHAGGSVLTMAILGRNKPLVVRLLITLSNDELSNYSKLSERLDQRFCFRITERDKELVGSRCMSALMAAVGTSDAETVELLLARGFTFQASDNIHPLQLAAWQDSPRIVQMVIDHGFGHFSHSLSPSGGQNGQNMTCFTKKYCSEYLDKRLSPLEIAVKHRKWDIANILGDHSPNTLASSFTLDVLYNRSSPSVLERAMKRDLGLKRSNDNGHFCHPWCEVFRSSDKAGILWLQKQGSSFYDLIKYHLPLYIMDETMDPEILAAAVYYGDYGFVQKTFELSYGDEHRKKLHQRYGSSALIIAVARGDLEMIQLLLELGCDPYQKHHMNGEWKRKRRGPLHFNIFVNTAFEAAVYSYLKFSYRRQVIDIISLFLTWNNSLTDSDRANRTALQMEGFLWIKFDGYSSLPAPFARRGIDDQAFEVWSRQSTANHSLMLERALQYATSKLYVEYLSDKSRQTCEQNIDWLLKIGAEVNAPAFGHAGHRSMHTPLQHAVSGNNFSLVHKLLPLGVDVNAAPGKMRGATALQFAALRGNFPILDLLLNAGADINAPRSPYRGRTAIEGAAESGALDMTAYLLQKGASVGGKENGAYRRAIFRAYQNGHVAVLKLIQEWKRKHSGDDDCEETDAICATMTHYELEHELGCNEVCTEGSCYEDWCRNKESYRKWSNDEYHDVWSMLLDV</sequence>
<dbReference type="Pfam" id="PF00023">
    <property type="entry name" value="Ank"/>
    <property type="match status" value="1"/>
</dbReference>
<keyword evidence="1" id="KW-0677">Repeat</keyword>
<dbReference type="Proteomes" id="UP001152607">
    <property type="component" value="Unassembled WGS sequence"/>
</dbReference>
<dbReference type="SUPFAM" id="SSF48403">
    <property type="entry name" value="Ankyrin repeat"/>
    <property type="match status" value="2"/>
</dbReference>
<feature type="domain" description="Clr5" evidence="4">
    <location>
        <begin position="15"/>
        <end position="62"/>
    </location>
</feature>
<evidence type="ECO:0000256" key="3">
    <source>
        <dbReference type="PROSITE-ProRule" id="PRU00023"/>
    </source>
</evidence>
<feature type="repeat" description="ANK" evidence="3">
    <location>
        <begin position="985"/>
        <end position="1017"/>
    </location>
</feature>
<dbReference type="Pfam" id="PF12796">
    <property type="entry name" value="Ank_2"/>
    <property type="match status" value="1"/>
</dbReference>
<evidence type="ECO:0000256" key="1">
    <source>
        <dbReference type="ARBA" id="ARBA00022737"/>
    </source>
</evidence>
<dbReference type="PANTHER" id="PTHR24198:SF165">
    <property type="entry name" value="ANKYRIN REPEAT-CONTAINING PROTEIN-RELATED"/>
    <property type="match status" value="1"/>
</dbReference>
<feature type="repeat" description="ANK" evidence="3">
    <location>
        <begin position="1020"/>
        <end position="1052"/>
    </location>
</feature>
<dbReference type="PROSITE" id="PS50088">
    <property type="entry name" value="ANK_REPEAT"/>
    <property type="match status" value="4"/>
</dbReference>